<name>A0A2J7QFB5_9NEOP</name>
<keyword evidence="2" id="KW-1185">Reference proteome</keyword>
<sequence>MKYLGLHLDRRLTWSTHILAKTGKDRFYKELEHVFDKFLINAKVGREDIFKPTMGYDNGVRAVNFATSKNLTVTVFPHRNIHKFTWTSPDGKIHNQIDHILIDRRRHSSILDVLSFRAADCDTDHYLVVAKVRKRLAVSKQTTHRVQMERFSLKHLNEVNLKSSIVLKSQIGSQLWKTWKLRWMLIKLGKLLERI</sequence>
<comment type="caution">
    <text evidence="1">The sequence shown here is derived from an EMBL/GenBank/DDBJ whole genome shotgun (WGS) entry which is preliminary data.</text>
</comment>
<dbReference type="InterPro" id="IPR036691">
    <property type="entry name" value="Endo/exonu/phosph_ase_sf"/>
</dbReference>
<evidence type="ECO:0000313" key="2">
    <source>
        <dbReference type="Proteomes" id="UP000235965"/>
    </source>
</evidence>
<dbReference type="STRING" id="105785.A0A2J7QFB5"/>
<organism evidence="1 2">
    <name type="scientific">Cryptotermes secundus</name>
    <dbReference type="NCBI Taxonomy" id="105785"/>
    <lineage>
        <taxon>Eukaryota</taxon>
        <taxon>Metazoa</taxon>
        <taxon>Ecdysozoa</taxon>
        <taxon>Arthropoda</taxon>
        <taxon>Hexapoda</taxon>
        <taxon>Insecta</taxon>
        <taxon>Pterygota</taxon>
        <taxon>Neoptera</taxon>
        <taxon>Polyneoptera</taxon>
        <taxon>Dictyoptera</taxon>
        <taxon>Blattodea</taxon>
        <taxon>Blattoidea</taxon>
        <taxon>Termitoidae</taxon>
        <taxon>Kalotermitidae</taxon>
        <taxon>Cryptotermitinae</taxon>
        <taxon>Cryptotermes</taxon>
    </lineage>
</organism>
<dbReference type="Proteomes" id="UP000235965">
    <property type="component" value="Unassembled WGS sequence"/>
</dbReference>
<dbReference type="AlphaFoldDB" id="A0A2J7QFB5"/>
<evidence type="ECO:0008006" key="3">
    <source>
        <dbReference type="Google" id="ProtNLM"/>
    </source>
</evidence>
<accession>A0A2J7QFB5</accession>
<dbReference type="InParanoid" id="A0A2J7QFB5"/>
<reference evidence="1 2" key="1">
    <citation type="submission" date="2017-12" db="EMBL/GenBank/DDBJ databases">
        <title>Hemimetabolous genomes reveal molecular basis of termite eusociality.</title>
        <authorList>
            <person name="Harrison M.C."/>
            <person name="Jongepier E."/>
            <person name="Robertson H.M."/>
            <person name="Arning N."/>
            <person name="Bitard-Feildel T."/>
            <person name="Chao H."/>
            <person name="Childers C.P."/>
            <person name="Dinh H."/>
            <person name="Doddapaneni H."/>
            <person name="Dugan S."/>
            <person name="Gowin J."/>
            <person name="Greiner C."/>
            <person name="Han Y."/>
            <person name="Hu H."/>
            <person name="Hughes D.S.T."/>
            <person name="Huylmans A.-K."/>
            <person name="Kemena C."/>
            <person name="Kremer L.P.M."/>
            <person name="Lee S.L."/>
            <person name="Lopez-Ezquerra A."/>
            <person name="Mallet L."/>
            <person name="Monroy-Kuhn J.M."/>
            <person name="Moser A."/>
            <person name="Murali S.C."/>
            <person name="Muzny D.M."/>
            <person name="Otani S."/>
            <person name="Piulachs M.-D."/>
            <person name="Poelchau M."/>
            <person name="Qu J."/>
            <person name="Schaub F."/>
            <person name="Wada-Katsumata A."/>
            <person name="Worley K.C."/>
            <person name="Xie Q."/>
            <person name="Ylla G."/>
            <person name="Poulsen M."/>
            <person name="Gibbs R.A."/>
            <person name="Schal C."/>
            <person name="Richards S."/>
            <person name="Belles X."/>
            <person name="Korb J."/>
            <person name="Bornberg-Bauer E."/>
        </authorList>
    </citation>
    <scope>NUCLEOTIDE SEQUENCE [LARGE SCALE GENOMIC DNA]</scope>
    <source>
        <tissue evidence="1">Whole body</tissue>
    </source>
</reference>
<proteinExistence type="predicted"/>
<protein>
    <recommendedName>
        <fullName evidence="3">Endonuclease/exonuclease/phosphatase domain-containing protein</fullName>
    </recommendedName>
</protein>
<gene>
    <name evidence="1" type="ORF">B7P43_G05314</name>
</gene>
<evidence type="ECO:0000313" key="1">
    <source>
        <dbReference type="EMBL" id="PNF27268.1"/>
    </source>
</evidence>
<dbReference type="Gene3D" id="3.60.10.10">
    <property type="entry name" value="Endonuclease/exonuclease/phosphatase"/>
    <property type="match status" value="1"/>
</dbReference>
<dbReference type="EMBL" id="NEVH01015301">
    <property type="protein sequence ID" value="PNF27268.1"/>
    <property type="molecule type" value="Genomic_DNA"/>
</dbReference>